<dbReference type="SUPFAM" id="SSF53474">
    <property type="entry name" value="alpha/beta-Hydrolases"/>
    <property type="match status" value="1"/>
</dbReference>
<protein>
    <recommendedName>
        <fullName evidence="3">Alpha/beta hydrolase</fullName>
    </recommendedName>
</protein>
<proteinExistence type="predicted"/>
<accession>A6G294</accession>
<dbReference type="eggNOG" id="COG1073">
    <property type="taxonomic scope" value="Bacteria"/>
</dbReference>
<dbReference type="AlphaFoldDB" id="A6G294"/>
<evidence type="ECO:0008006" key="3">
    <source>
        <dbReference type="Google" id="ProtNLM"/>
    </source>
</evidence>
<name>A6G294_9BACT</name>
<organism evidence="1 2">
    <name type="scientific">Plesiocystis pacifica SIR-1</name>
    <dbReference type="NCBI Taxonomy" id="391625"/>
    <lineage>
        <taxon>Bacteria</taxon>
        <taxon>Pseudomonadati</taxon>
        <taxon>Myxococcota</taxon>
        <taxon>Polyangia</taxon>
        <taxon>Nannocystales</taxon>
        <taxon>Nannocystaceae</taxon>
        <taxon>Plesiocystis</taxon>
    </lineage>
</organism>
<keyword evidence="2" id="KW-1185">Reference proteome</keyword>
<evidence type="ECO:0000313" key="1">
    <source>
        <dbReference type="EMBL" id="EDM80063.1"/>
    </source>
</evidence>
<dbReference type="EMBL" id="ABCS01000014">
    <property type="protein sequence ID" value="EDM80063.1"/>
    <property type="molecule type" value="Genomic_DNA"/>
</dbReference>
<dbReference type="STRING" id="391625.PPSIR1_20589"/>
<dbReference type="PANTHER" id="PTHR35560">
    <property type="entry name" value="BLL0132 PROTEIN"/>
    <property type="match status" value="1"/>
</dbReference>
<sequence length="389" mass="43544">MRKLQGEGDQFTVEGHRPVMTMKLPQIARRTLRATLVLTTFSLGACALEDEGIDDAFGEVGGDASDETMFRAPGSFPGIANETQLCTGTIHDGSGAMRYCRNRSIYSNNSNVTRAIILIHGSGSNAKTQYYDPTIAEALSEGVDLTKTDIIAPQFFYPESDDPTDQLIYDDWEASNYMLWENDWRWGGEASTHSRSTFDMVDHIIEELMDHRPNLEDIVVAGQSAGGQFVARYSLVTEVSTPGVDVRYWVANPSTYLWHDPSRPGPTANCSNFDDYPLGLDDLADNYPYMVGKSATTISHNAITRDIYWTVGEFDMGGVTTNCRYTAQGVDRHERWENHRQNINDVCNDLGYGAWFCFWHTARHIEIPGVGHSYVPSLQTDEGREILFD</sequence>
<dbReference type="Gene3D" id="3.40.50.1820">
    <property type="entry name" value="alpha/beta hydrolase"/>
    <property type="match status" value="1"/>
</dbReference>
<dbReference type="Proteomes" id="UP000005801">
    <property type="component" value="Unassembled WGS sequence"/>
</dbReference>
<reference evidence="1 2" key="1">
    <citation type="submission" date="2007-06" db="EMBL/GenBank/DDBJ databases">
        <authorList>
            <person name="Shimkets L."/>
            <person name="Ferriera S."/>
            <person name="Johnson J."/>
            <person name="Kravitz S."/>
            <person name="Beeson K."/>
            <person name="Sutton G."/>
            <person name="Rogers Y.-H."/>
            <person name="Friedman R."/>
            <person name="Frazier M."/>
            <person name="Venter J.C."/>
        </authorList>
    </citation>
    <scope>NUCLEOTIDE SEQUENCE [LARGE SCALE GENOMIC DNA]</scope>
    <source>
        <strain evidence="1 2">SIR-1</strain>
    </source>
</reference>
<dbReference type="InterPro" id="IPR029058">
    <property type="entry name" value="AB_hydrolase_fold"/>
</dbReference>
<gene>
    <name evidence="1" type="ORF">PPSIR1_20589</name>
</gene>
<comment type="caution">
    <text evidence="1">The sequence shown here is derived from an EMBL/GenBank/DDBJ whole genome shotgun (WGS) entry which is preliminary data.</text>
</comment>
<dbReference type="PANTHER" id="PTHR35560:SF3">
    <property type="entry name" value="PEPTIDASE S9 PROLYL OLIGOPEPTIDASE CATALYTIC DOMAIN-CONTAINING PROTEIN"/>
    <property type="match status" value="1"/>
</dbReference>
<evidence type="ECO:0000313" key="2">
    <source>
        <dbReference type="Proteomes" id="UP000005801"/>
    </source>
</evidence>